<dbReference type="OrthoDB" id="1948621at2"/>
<sequence length="1438" mass="160741">MNNKRHESDRSKIETRDIACSNSHKRWGGIISNRAANAAVSMVLAGAIALSPMGSLMPYYMADLEGSAVYAQSQTSQMSIKLTGQDGDDGIINDAEAGVSRAMREMALEIGDNFEESRSGSSSGIRIYANGADETYKFEIQKDSELGGRFKIKLRETAVGSESAYKLQKFALYTLYIPEGTFVTKSGDIPCRAVSQSFITDTDEERISPTIKASWPKDDDKKVASEGGLVAFEFPYDVEFAEGTMVVDGKLQNASDFIRIATTPISPYIPSYNIPPSYDQSDSAENFNVYILGRTLVIEPKVGKLKDFANYTVELKNRTVYFKGSEAGKKIYNTSPGNYSEWTELDFSTGDMVESSYPQNDQEGVHVEPTIEIDFKYPVEFVEEFKKLGSIRLTEDGSEKISLGYEDIRIENDEKNKKYKLIIDVNDEGETQHRLRRNTLYKLAIDPDTVRFRDYPIYNEMTEISFITGSDGESPHVSAYTSGISANDDITNPESGLRPDGSIYVMMDRPVSWDKKFDPEKLEKAVKLYKIPKASEKDYDSEGVLSDIRFEYEYMEDYGMVFVDELMEEIPLESVEIGEAAGTQNAIKVTPKALSGKRPALDPFSRYKIFISKEYVEDENGYNMKENISEYIWTGAKSDSYSADWDLSKISASSIEKGESAPYTDQYKLHGVPAYLPYEGGDDNPIVLYIDSKAYLNQSESQIINVKGEGFAKDTLRSMALENVQLRSGYYPLKSKILYEGQNIDTMLAGQQMQIELDDVIAGSGTRFESQTPQTASVTEDGRIRALSEGNARINVITSGGELAAWVEMEISQTDVYAEHISVEYEGSGSNQKTKISIYPDKKLRSGTSYMLTVPRGTFVSACGEDVKELQIEFAIAGDRNGEVGIYELQPSKINFLDIAAGEAKFYIEGYNFYEAVDSVLISKKDDESTKFTISQEDIYFKSVNRLEVAIRGSVRDEILSDRGRYTGLYGVQLRFKDGKDCSSADDALELSVTNRPYVKEKYPLEDGFDEKGLSHPIKDEKTQGLSFARVVFDESMDKVWVNSDIGLSALMLSSVKSKGSSTNLVDISFIQKIKDMGEYDRQKEIEKYLLIKDDEKKTATLYIPVRGMLSDTEYEFTLKEGVITNNPSGISADEDEFNEQISWSARSQGEPVIGKVMIGSAPQDYDDDQHMLISGNFGQDARVYFGDEEAQRVEISQDGTQMKVYLPHGSGRLDPGVYDVRIVNDSNHEFTIYSGFTVVKQTDLQVGSQERVVEEDSKGDIVQSVLSSQGIIRLKPSYSDDKRLKLKVSELLLDPRSVRLELDADEGEGIGELELEYDDSRSVKIYGLRLLEDSDDMPTSISIGEADPAARDIVRKKILMLTPKSEFFQVKCENAGIGGADLAIPYTASYGRDLIVLRYDFRTRGIYEEIDVYIDESESVAKVMSESPGVFVVVEKN</sequence>
<keyword evidence="1" id="KW-0472">Membrane</keyword>
<comment type="caution">
    <text evidence="2">The sequence shown here is derived from an EMBL/GenBank/DDBJ whole genome shotgun (WGS) entry which is preliminary data.</text>
</comment>
<keyword evidence="3" id="KW-1185">Reference proteome</keyword>
<evidence type="ECO:0000313" key="3">
    <source>
        <dbReference type="Proteomes" id="UP000027946"/>
    </source>
</evidence>
<evidence type="ECO:0000256" key="1">
    <source>
        <dbReference type="SAM" id="Phobius"/>
    </source>
</evidence>
<name>A0A069RKE4_PEPLI</name>
<evidence type="ECO:0000313" key="2">
    <source>
        <dbReference type="EMBL" id="KDR94677.1"/>
    </source>
</evidence>
<organism evidence="2 3">
    <name type="scientific">Peptoclostridium litorale DSM 5388</name>
    <dbReference type="NCBI Taxonomy" id="1121324"/>
    <lineage>
        <taxon>Bacteria</taxon>
        <taxon>Bacillati</taxon>
        <taxon>Bacillota</taxon>
        <taxon>Clostridia</taxon>
        <taxon>Peptostreptococcales</taxon>
        <taxon>Peptoclostridiaceae</taxon>
        <taxon>Peptoclostridium</taxon>
    </lineage>
</organism>
<keyword evidence="1" id="KW-1133">Transmembrane helix</keyword>
<reference evidence="2 3" key="1">
    <citation type="submission" date="2014-03" db="EMBL/GenBank/DDBJ databases">
        <title>Genome sequence of Clostridium litorale W6, DSM 5388.</title>
        <authorList>
            <person name="Poehlein A."/>
            <person name="Jagirdar A."/>
            <person name="Khonsari B."/>
            <person name="Chibani C.M."/>
            <person name="Gutierrez Gutierrez D.A."/>
            <person name="Davydova E."/>
            <person name="Alghaithi H.S."/>
            <person name="Nair K.P."/>
            <person name="Dhamotharan K."/>
            <person name="Chandran L."/>
            <person name="G W."/>
            <person name="Daniel R."/>
        </authorList>
    </citation>
    <scope>NUCLEOTIDE SEQUENCE [LARGE SCALE GENOMIC DNA]</scope>
    <source>
        <strain evidence="2 3">W6</strain>
    </source>
</reference>
<dbReference type="Proteomes" id="UP000027946">
    <property type="component" value="Unassembled WGS sequence"/>
</dbReference>
<keyword evidence="1" id="KW-0812">Transmembrane</keyword>
<protein>
    <submittedName>
        <fullName evidence="2">Uncharacterized protein</fullName>
    </submittedName>
</protein>
<dbReference type="eggNOG" id="ENOG502Z8VB">
    <property type="taxonomic scope" value="Bacteria"/>
</dbReference>
<feature type="transmembrane region" description="Helical" evidence="1">
    <location>
        <begin position="35"/>
        <end position="61"/>
    </location>
</feature>
<proteinExistence type="predicted"/>
<dbReference type="RefSeq" id="WP_038266585.1">
    <property type="nucleotide sequence ID" value="NZ_FSRH01000015.1"/>
</dbReference>
<dbReference type="EMBL" id="JJMM01000014">
    <property type="protein sequence ID" value="KDR94677.1"/>
    <property type="molecule type" value="Genomic_DNA"/>
</dbReference>
<dbReference type="STRING" id="1121324.CLIT_14c01380"/>
<accession>A0A069RKE4</accession>
<gene>
    <name evidence="2" type="ORF">CLIT_14c01380</name>
</gene>